<dbReference type="Proteomes" id="UP000031561">
    <property type="component" value="Unassembled WGS sequence"/>
</dbReference>
<keyword evidence="1" id="KW-0812">Transmembrane</keyword>
<reference evidence="2 3" key="1">
    <citation type="journal article" date="2015" name="Genome Announc.">
        <title>Draft Genome Sequence of Filamentous Marine Cyanobacterium Lyngbya confervoides Strain BDU141951.</title>
        <authorList>
            <person name="Chandrababunaidu M.M."/>
            <person name="Sen D."/>
            <person name="Tripathy S."/>
        </authorList>
    </citation>
    <scope>NUCLEOTIDE SEQUENCE [LARGE SCALE GENOMIC DNA]</scope>
    <source>
        <strain evidence="2 3">BDU141951</strain>
    </source>
</reference>
<gene>
    <name evidence="2" type="ORF">QQ91_0016785</name>
</gene>
<dbReference type="InterPro" id="IPR053153">
    <property type="entry name" value="APC_K+_Transporter"/>
</dbReference>
<dbReference type="PANTHER" id="PTHR47704:SF1">
    <property type="entry name" value="POTASSIUM TRANSPORTER KIMA"/>
    <property type="match status" value="1"/>
</dbReference>
<evidence type="ECO:0000256" key="1">
    <source>
        <dbReference type="SAM" id="Phobius"/>
    </source>
</evidence>
<dbReference type="AlphaFoldDB" id="A0ABD4T772"/>
<name>A0ABD4T772_9CYAN</name>
<evidence type="ECO:0000313" key="2">
    <source>
        <dbReference type="EMBL" id="MCM1984481.1"/>
    </source>
</evidence>
<feature type="non-terminal residue" evidence="2">
    <location>
        <position position="135"/>
    </location>
</feature>
<keyword evidence="1" id="KW-1133">Transmembrane helix</keyword>
<feature type="transmembrane region" description="Helical" evidence="1">
    <location>
        <begin position="50"/>
        <end position="79"/>
    </location>
</feature>
<evidence type="ECO:0000313" key="3">
    <source>
        <dbReference type="Proteomes" id="UP000031561"/>
    </source>
</evidence>
<organism evidence="2 3">
    <name type="scientific">Lyngbya confervoides BDU141951</name>
    <dbReference type="NCBI Taxonomy" id="1574623"/>
    <lineage>
        <taxon>Bacteria</taxon>
        <taxon>Bacillati</taxon>
        <taxon>Cyanobacteriota</taxon>
        <taxon>Cyanophyceae</taxon>
        <taxon>Oscillatoriophycideae</taxon>
        <taxon>Oscillatoriales</taxon>
        <taxon>Microcoleaceae</taxon>
        <taxon>Lyngbya</taxon>
    </lineage>
</organism>
<proteinExistence type="predicted"/>
<keyword evidence="3" id="KW-1185">Reference proteome</keyword>
<comment type="caution">
    <text evidence="2">The sequence shown here is derived from an EMBL/GenBank/DDBJ whole genome shotgun (WGS) entry which is preliminary data.</text>
</comment>
<dbReference type="EMBL" id="JTHE03000098">
    <property type="protein sequence ID" value="MCM1984481.1"/>
    <property type="molecule type" value="Genomic_DNA"/>
</dbReference>
<protein>
    <submittedName>
        <fullName evidence="2">Amino acid permease</fullName>
    </submittedName>
</protein>
<keyword evidence="1" id="KW-0472">Membrane</keyword>
<sequence length="135" mass="13941">MGFYQKIKRKLIGRTLPSDAQIHERLSNPAALAILSSDALSSVAYATEEILYVLILAGSAALSLSLPLGLGIVALLSIITLSYRQTIRAYPSGGGAYTVASQNLGLYPGLVAASALMIDYGLTVTVSIAAGTAAL</sequence>
<accession>A0ABD4T772</accession>
<dbReference type="PANTHER" id="PTHR47704">
    <property type="entry name" value="POTASSIUM TRANSPORTER KIMA"/>
    <property type="match status" value="1"/>
</dbReference>